<proteinExistence type="predicted"/>
<dbReference type="EMBL" id="LLXJ01000192">
    <property type="protein sequence ID" value="PKC13398.1"/>
    <property type="molecule type" value="Genomic_DNA"/>
</dbReference>
<evidence type="ECO:0000256" key="1">
    <source>
        <dbReference type="ARBA" id="ARBA00022679"/>
    </source>
</evidence>
<dbReference type="SUPFAM" id="SSF56112">
    <property type="entry name" value="Protein kinase-like (PK-like)"/>
    <property type="match status" value="1"/>
</dbReference>
<dbReference type="Pfam" id="PF07714">
    <property type="entry name" value="PK_Tyr_Ser-Thr"/>
    <property type="match status" value="1"/>
</dbReference>
<name>A0A2N0Q309_9GLOM</name>
<organism evidence="6 7">
    <name type="scientific">Rhizophagus irregularis</name>
    <dbReference type="NCBI Taxonomy" id="588596"/>
    <lineage>
        <taxon>Eukaryota</taxon>
        <taxon>Fungi</taxon>
        <taxon>Fungi incertae sedis</taxon>
        <taxon>Mucoromycota</taxon>
        <taxon>Glomeromycotina</taxon>
        <taxon>Glomeromycetes</taxon>
        <taxon>Glomerales</taxon>
        <taxon>Glomeraceae</taxon>
        <taxon>Rhizophagus</taxon>
    </lineage>
</organism>
<dbReference type="VEuPathDB" id="FungiDB:RhiirA1_469665"/>
<dbReference type="Proteomes" id="UP000232722">
    <property type="component" value="Unassembled WGS sequence"/>
</dbReference>
<dbReference type="GO" id="GO:0005524">
    <property type="term" value="F:ATP binding"/>
    <property type="evidence" value="ECO:0007669"/>
    <property type="project" value="UniProtKB-KW"/>
</dbReference>
<dbReference type="PANTHER" id="PTHR44329">
    <property type="entry name" value="SERINE/THREONINE-PROTEIN KINASE TNNI3K-RELATED"/>
    <property type="match status" value="1"/>
</dbReference>
<sequence length="471" mass="54234">MSQHSGSRKTYGECPDCKRQRIAVAWCKNCDVINLKENFHNWTSENTKIDEFIKYTQLNAKSCMDCLEWIEFDHFDLIENINKRGAFSSIYSAVWMEGPRWNLDEEAEIWTRSGPIKVILKRLNNSQNMSQEFVNQAKLDANAETLCRNPKLNSRFQQWFEILTIVRNQIAETSNYCQNPRLVNRLINGLIKGFNGWIAGVNGLMMLYRYYKCLQSGALAECFGVTKDPTSCYMFVMRYYKNGNLYTYLEETMGILCWRDIVDMLWSISAGLNFIHGHGLVHGNLHGGNILVECDVNSIDTKITDTGLHWPADKSMSFQQIYGVIPFVAPEIFNKNLLTKASDIYSFGMIMWMLSAGVRPYYDRPHDKQLIKEICSGLRPSIVNGTPAVYSKLMFQCLDVNPLNRPAASQLYEYFGNWISEICDSPDPSDLSNQFDAAEEIKFSNLKNFDFNIAQCHEMAIYYSRPLLDYA</sequence>
<reference evidence="6 7" key="1">
    <citation type="submission" date="2016-04" db="EMBL/GenBank/DDBJ databases">
        <title>Genome analyses suggest a sexual origin of heterokaryosis in a supposedly ancient asexual fungus.</title>
        <authorList>
            <person name="Ropars J."/>
            <person name="Sedzielewska K."/>
            <person name="Noel J."/>
            <person name="Charron P."/>
            <person name="Farinelli L."/>
            <person name="Marton T."/>
            <person name="Kruger M."/>
            <person name="Pelin A."/>
            <person name="Brachmann A."/>
            <person name="Corradi N."/>
        </authorList>
    </citation>
    <scope>NUCLEOTIDE SEQUENCE [LARGE SCALE GENOMIC DNA]</scope>
    <source>
        <strain evidence="6 7">A5</strain>
    </source>
</reference>
<evidence type="ECO:0000259" key="5">
    <source>
        <dbReference type="PROSITE" id="PS50011"/>
    </source>
</evidence>
<keyword evidence="4" id="KW-0067">ATP-binding</keyword>
<keyword evidence="3 6" id="KW-0418">Kinase</keyword>
<protein>
    <submittedName>
        <fullName evidence="6">Kinase-like protein</fullName>
    </submittedName>
</protein>
<dbReference type="GO" id="GO:0004674">
    <property type="term" value="F:protein serine/threonine kinase activity"/>
    <property type="evidence" value="ECO:0007669"/>
    <property type="project" value="TreeGrafter"/>
</dbReference>
<dbReference type="InterPro" id="IPR011009">
    <property type="entry name" value="Kinase-like_dom_sf"/>
</dbReference>
<evidence type="ECO:0000256" key="2">
    <source>
        <dbReference type="ARBA" id="ARBA00022741"/>
    </source>
</evidence>
<evidence type="ECO:0000256" key="4">
    <source>
        <dbReference type="ARBA" id="ARBA00022840"/>
    </source>
</evidence>
<reference evidence="6 7" key="2">
    <citation type="submission" date="2017-09" db="EMBL/GenBank/DDBJ databases">
        <title>Extensive intraspecific genome diversity in a model arbuscular mycorrhizal fungus.</title>
        <authorList>
            <person name="Chen E.C."/>
            <person name="Morin E."/>
            <person name="Beaudet D."/>
            <person name="Noel J."/>
            <person name="Ndikumana S."/>
            <person name="Charron P."/>
            <person name="St-Onge C."/>
            <person name="Giorgi J."/>
            <person name="Grigoriev I.V."/>
            <person name="Roux C."/>
            <person name="Martin F.M."/>
            <person name="Corradi N."/>
        </authorList>
    </citation>
    <scope>NUCLEOTIDE SEQUENCE [LARGE SCALE GENOMIC DNA]</scope>
    <source>
        <strain evidence="6 7">A5</strain>
    </source>
</reference>
<gene>
    <name evidence="6" type="ORF">RhiirA5_396281</name>
</gene>
<keyword evidence="1" id="KW-0808">Transferase</keyword>
<dbReference type="VEuPathDB" id="FungiDB:RhiirA1_408285"/>
<feature type="domain" description="Protein kinase" evidence="5">
    <location>
        <begin position="76"/>
        <end position="415"/>
    </location>
</feature>
<dbReference type="InterPro" id="IPR001245">
    <property type="entry name" value="Ser-Thr/Tyr_kinase_cat_dom"/>
</dbReference>
<dbReference type="PROSITE" id="PS50011">
    <property type="entry name" value="PROTEIN_KINASE_DOM"/>
    <property type="match status" value="1"/>
</dbReference>
<evidence type="ECO:0000313" key="6">
    <source>
        <dbReference type="EMBL" id="PKC13398.1"/>
    </source>
</evidence>
<dbReference type="PANTHER" id="PTHR44329:SF288">
    <property type="entry name" value="MITOGEN-ACTIVATED PROTEIN KINASE KINASE KINASE 20"/>
    <property type="match status" value="1"/>
</dbReference>
<dbReference type="InterPro" id="IPR051681">
    <property type="entry name" value="Ser/Thr_Kinases-Pseudokinases"/>
</dbReference>
<dbReference type="VEuPathDB" id="FungiDB:FUN_025471"/>
<keyword evidence="2" id="KW-0547">Nucleotide-binding</keyword>
<dbReference type="AlphaFoldDB" id="A0A2N0Q309"/>
<dbReference type="InterPro" id="IPR000719">
    <property type="entry name" value="Prot_kinase_dom"/>
</dbReference>
<dbReference type="Gene3D" id="1.10.510.10">
    <property type="entry name" value="Transferase(Phosphotransferase) domain 1"/>
    <property type="match status" value="1"/>
</dbReference>
<evidence type="ECO:0000313" key="7">
    <source>
        <dbReference type="Proteomes" id="UP000232722"/>
    </source>
</evidence>
<dbReference type="VEuPathDB" id="FungiDB:RhiirFUN_018310"/>
<evidence type="ECO:0000256" key="3">
    <source>
        <dbReference type="ARBA" id="ARBA00022777"/>
    </source>
</evidence>
<accession>A0A2N0Q309</accession>
<comment type="caution">
    <text evidence="6">The sequence shown here is derived from an EMBL/GenBank/DDBJ whole genome shotgun (WGS) entry which is preliminary data.</text>
</comment>